<name>A0A8H1QRW0_9ACTN</name>
<protein>
    <submittedName>
        <fullName evidence="1">Uncharacterized protein</fullName>
    </submittedName>
</protein>
<organism evidence="1 2">
    <name type="scientific">Streptomyces albus</name>
    <dbReference type="NCBI Taxonomy" id="1888"/>
    <lineage>
        <taxon>Bacteria</taxon>
        <taxon>Bacillati</taxon>
        <taxon>Actinomycetota</taxon>
        <taxon>Actinomycetes</taxon>
        <taxon>Kitasatosporales</taxon>
        <taxon>Streptomycetaceae</taxon>
        <taxon>Streptomyces</taxon>
    </lineage>
</organism>
<dbReference type="AlphaFoldDB" id="A0A8H1QRW0"/>
<dbReference type="Proteomes" id="UP000298111">
    <property type="component" value="Unassembled WGS sequence"/>
</dbReference>
<evidence type="ECO:0000313" key="1">
    <source>
        <dbReference type="EMBL" id="TGG84625.1"/>
    </source>
</evidence>
<sequence>MDRLICDFDQHGREHFETIDPCVPQLGLRSGSSRLTTLPQLLLLSLRLSGQGLGAPGDVREVCGGDAKLLPQRADLLVGSVASTLQGGQLLPQVIPFASQRPCHGTFLVQGGLISSALLLGEGLDDPS</sequence>
<accession>A0A8H1QRW0</accession>
<evidence type="ECO:0000313" key="2">
    <source>
        <dbReference type="Proteomes" id="UP000298111"/>
    </source>
</evidence>
<comment type="caution">
    <text evidence="1">The sequence shown here is derived from an EMBL/GenBank/DDBJ whole genome shotgun (WGS) entry which is preliminary data.</text>
</comment>
<reference evidence="1 2" key="1">
    <citation type="submission" date="2018-10" db="EMBL/GenBank/DDBJ databases">
        <title>Isolation of pseudouridimycin from Streptomyces albus DSM 40763.</title>
        <authorList>
            <person name="Rosenqvist P."/>
            <person name="Metsae-Ketelae M."/>
            <person name="Virta P."/>
        </authorList>
    </citation>
    <scope>NUCLEOTIDE SEQUENCE [LARGE SCALE GENOMIC DNA]</scope>
    <source>
        <strain evidence="1 2">DSM 40763</strain>
    </source>
</reference>
<proteinExistence type="predicted"/>
<gene>
    <name evidence="1" type="ORF">D8771_12275</name>
</gene>
<dbReference type="EMBL" id="RCIY01000046">
    <property type="protein sequence ID" value="TGG84625.1"/>
    <property type="molecule type" value="Genomic_DNA"/>
</dbReference>